<keyword evidence="3" id="KW-1185">Reference proteome</keyword>
<gene>
    <name evidence="2" type="primary">LOC115949831</name>
</gene>
<dbReference type="PANTHER" id="PTHR33148:SF55">
    <property type="entry name" value="OS01G0219300 PROTEIN"/>
    <property type="match status" value="1"/>
</dbReference>
<feature type="region of interest" description="Disordered" evidence="1">
    <location>
        <begin position="1"/>
        <end position="39"/>
    </location>
</feature>
<proteinExistence type="predicted"/>
<dbReference type="EMBL" id="LRBV02000006">
    <property type="status" value="NOT_ANNOTATED_CDS"/>
    <property type="molecule type" value="Genomic_DNA"/>
</dbReference>
<reference evidence="2" key="2">
    <citation type="submission" date="2021-01" db="UniProtKB">
        <authorList>
            <consortium name="EnsemblPlants"/>
        </authorList>
    </citation>
    <scope>IDENTIFICATION</scope>
</reference>
<name>A0A7N2MA05_QUELO</name>
<dbReference type="Gramene" id="QL06p012138:mrna">
    <property type="protein sequence ID" value="QL06p012138:mrna:CDS:1"/>
    <property type="gene ID" value="QL06p012138"/>
</dbReference>
<feature type="region of interest" description="Disordered" evidence="1">
    <location>
        <begin position="118"/>
        <end position="142"/>
    </location>
</feature>
<evidence type="ECO:0000256" key="1">
    <source>
        <dbReference type="SAM" id="MobiDB-lite"/>
    </source>
</evidence>
<protein>
    <submittedName>
        <fullName evidence="2">Uncharacterized protein</fullName>
    </submittedName>
</protein>
<dbReference type="Proteomes" id="UP000594261">
    <property type="component" value="Chromosome 8"/>
</dbReference>
<reference evidence="2 3" key="1">
    <citation type="journal article" date="2016" name="G3 (Bethesda)">
        <title>First Draft Assembly and Annotation of the Genome of a California Endemic Oak Quercus lobata Nee (Fagaceae).</title>
        <authorList>
            <person name="Sork V.L."/>
            <person name="Fitz-Gibbon S.T."/>
            <person name="Puiu D."/>
            <person name="Crepeau M."/>
            <person name="Gugger P.F."/>
            <person name="Sherman R."/>
            <person name="Stevens K."/>
            <person name="Langley C.H."/>
            <person name="Pellegrini M."/>
            <person name="Salzberg S.L."/>
        </authorList>
    </citation>
    <scope>NUCLEOTIDE SEQUENCE [LARGE SCALE GENOMIC DNA]</scope>
    <source>
        <strain evidence="2 3">cv. SW786</strain>
    </source>
</reference>
<dbReference type="AlphaFoldDB" id="A0A7N2MA05"/>
<dbReference type="RefSeq" id="XP_030922965.1">
    <property type="nucleotide sequence ID" value="XM_031067105.1"/>
</dbReference>
<dbReference type="GeneID" id="115949831"/>
<dbReference type="KEGG" id="qlo:115949831"/>
<dbReference type="EnsemblPlants" id="QL08p033125:mrna">
    <property type="protein sequence ID" value="QL08p033125:mrna:CDS:1"/>
    <property type="gene ID" value="QL08p033125"/>
</dbReference>
<feature type="compositionally biased region" description="Polar residues" evidence="1">
    <location>
        <begin position="1"/>
        <end position="10"/>
    </location>
</feature>
<dbReference type="EnsemblPlants" id="QL06p012138:mrna">
    <property type="protein sequence ID" value="QL06p012138:mrna:CDS:1"/>
    <property type="gene ID" value="QL06p012138"/>
</dbReference>
<organism evidence="2 3">
    <name type="scientific">Quercus lobata</name>
    <name type="common">Valley oak</name>
    <dbReference type="NCBI Taxonomy" id="97700"/>
    <lineage>
        <taxon>Eukaryota</taxon>
        <taxon>Viridiplantae</taxon>
        <taxon>Streptophyta</taxon>
        <taxon>Embryophyta</taxon>
        <taxon>Tracheophyta</taxon>
        <taxon>Spermatophyta</taxon>
        <taxon>Magnoliopsida</taxon>
        <taxon>eudicotyledons</taxon>
        <taxon>Gunneridae</taxon>
        <taxon>Pentapetalae</taxon>
        <taxon>rosids</taxon>
        <taxon>fabids</taxon>
        <taxon>Fagales</taxon>
        <taxon>Fagaceae</taxon>
        <taxon>Quercus</taxon>
    </lineage>
</organism>
<dbReference type="Gramene" id="QL08p033125:mrna">
    <property type="protein sequence ID" value="QL08p033125:mrna:CDS:1"/>
    <property type="gene ID" value="QL08p033125"/>
</dbReference>
<dbReference type="EMBL" id="LRBV02000008">
    <property type="status" value="NOT_ANNOTATED_CDS"/>
    <property type="molecule type" value="Genomic_DNA"/>
</dbReference>
<dbReference type="OrthoDB" id="1304043at2759"/>
<accession>A0A7N2MA05</accession>
<dbReference type="OMA" id="QDHEKHE"/>
<dbReference type="Proteomes" id="UP000594261">
    <property type="component" value="Chromosome 6"/>
</dbReference>
<sequence>MGNCLSNKSLAQEEEVPKEAEVVEQTKPSTASKLEPVKLVDGGHKKKKKVVRFKLEEDDTNVGTSSEGDSRSGVVRIRVVVTQKELKQILDCKEGLKYSSVEQLVNALNLRGRKISEVRTSDEDEGINSNWRPALESIPEDH</sequence>
<evidence type="ECO:0000313" key="3">
    <source>
        <dbReference type="Proteomes" id="UP000594261"/>
    </source>
</evidence>
<evidence type="ECO:0000313" key="2">
    <source>
        <dbReference type="EnsemblPlants" id="QL08p033125:mrna:CDS:1"/>
    </source>
</evidence>
<dbReference type="PANTHER" id="PTHR33148">
    <property type="entry name" value="PLASTID MOVEMENT IMPAIRED PROTEIN-RELATED"/>
    <property type="match status" value="1"/>
</dbReference>